<dbReference type="NCBIfam" id="TIGR01614">
    <property type="entry name" value="PME_inhib"/>
    <property type="match status" value="1"/>
</dbReference>
<keyword evidence="2" id="KW-1015">Disulfide bond</keyword>
<keyword evidence="5" id="KW-1185">Reference proteome</keyword>
<dbReference type="GO" id="GO:0004857">
    <property type="term" value="F:enzyme inhibitor activity"/>
    <property type="evidence" value="ECO:0007669"/>
    <property type="project" value="InterPro"/>
</dbReference>
<evidence type="ECO:0000256" key="3">
    <source>
        <dbReference type="ARBA" id="ARBA00038471"/>
    </source>
</evidence>
<sequence length="116" mass="12877">MRANSALRLASRALALYPGDLLNTTTNQTVKDYLTVCQNAYYIVIDFFEQATNAFAAADYKSVLKYEQQTPRAAASCVTIFQTPPTPPNPLNERNRQMRILISMAVLSAFDLVNGP</sequence>
<keyword evidence="1" id="KW-0732">Signal</keyword>
<dbReference type="PANTHER" id="PTHR36710">
    <property type="entry name" value="PECTINESTERASE INHIBITOR-LIKE"/>
    <property type="match status" value="1"/>
</dbReference>
<evidence type="ECO:0008006" key="6">
    <source>
        <dbReference type="Google" id="ProtNLM"/>
    </source>
</evidence>
<dbReference type="Proteomes" id="UP001415857">
    <property type="component" value="Unassembled WGS sequence"/>
</dbReference>
<name>A0AAP0SCM9_LIQFO</name>
<evidence type="ECO:0000256" key="2">
    <source>
        <dbReference type="ARBA" id="ARBA00023157"/>
    </source>
</evidence>
<dbReference type="EMBL" id="JBBPBK010000001">
    <property type="protein sequence ID" value="KAK9292141.1"/>
    <property type="molecule type" value="Genomic_DNA"/>
</dbReference>
<evidence type="ECO:0000313" key="5">
    <source>
        <dbReference type="Proteomes" id="UP001415857"/>
    </source>
</evidence>
<evidence type="ECO:0000313" key="4">
    <source>
        <dbReference type="EMBL" id="KAK9292141.1"/>
    </source>
</evidence>
<dbReference type="SUPFAM" id="SSF101148">
    <property type="entry name" value="Plant invertase/pectin methylesterase inhibitor"/>
    <property type="match status" value="1"/>
</dbReference>
<proteinExistence type="inferred from homology"/>
<comment type="similarity">
    <text evidence="3">Belongs to the PMEI family.</text>
</comment>
<dbReference type="AlphaFoldDB" id="A0AAP0SCM9"/>
<protein>
    <recommendedName>
        <fullName evidence="6">Pectinesterase inhibitor domain-containing protein</fullName>
    </recommendedName>
</protein>
<dbReference type="Gene3D" id="1.20.140.40">
    <property type="entry name" value="Invertase/pectin methylesterase inhibitor family protein"/>
    <property type="match status" value="1"/>
</dbReference>
<dbReference type="PANTHER" id="PTHR36710:SF1">
    <property type="entry name" value="F14J9.2 PROTEIN"/>
    <property type="match status" value="1"/>
</dbReference>
<organism evidence="4 5">
    <name type="scientific">Liquidambar formosana</name>
    <name type="common">Formosan gum</name>
    <dbReference type="NCBI Taxonomy" id="63359"/>
    <lineage>
        <taxon>Eukaryota</taxon>
        <taxon>Viridiplantae</taxon>
        <taxon>Streptophyta</taxon>
        <taxon>Embryophyta</taxon>
        <taxon>Tracheophyta</taxon>
        <taxon>Spermatophyta</taxon>
        <taxon>Magnoliopsida</taxon>
        <taxon>eudicotyledons</taxon>
        <taxon>Gunneridae</taxon>
        <taxon>Pentapetalae</taxon>
        <taxon>Saxifragales</taxon>
        <taxon>Altingiaceae</taxon>
        <taxon>Liquidambar</taxon>
    </lineage>
</organism>
<comment type="caution">
    <text evidence="4">The sequence shown here is derived from an EMBL/GenBank/DDBJ whole genome shotgun (WGS) entry which is preliminary data.</text>
</comment>
<reference evidence="4 5" key="1">
    <citation type="journal article" date="2024" name="Plant J.">
        <title>Genome sequences and population genomics reveal climatic adaptation and genomic divergence between two closely related sweetgum species.</title>
        <authorList>
            <person name="Xu W.Q."/>
            <person name="Ren C.Q."/>
            <person name="Zhang X.Y."/>
            <person name="Comes H.P."/>
            <person name="Liu X.H."/>
            <person name="Li Y.G."/>
            <person name="Kettle C.J."/>
            <person name="Jalonen R."/>
            <person name="Gaisberger H."/>
            <person name="Ma Y.Z."/>
            <person name="Qiu Y.X."/>
        </authorList>
    </citation>
    <scope>NUCLEOTIDE SEQUENCE [LARGE SCALE GENOMIC DNA]</scope>
    <source>
        <strain evidence="4">Hangzhou</strain>
    </source>
</reference>
<dbReference type="InterPro" id="IPR052421">
    <property type="entry name" value="PCW_Enzyme_Inhibitor"/>
</dbReference>
<evidence type="ECO:0000256" key="1">
    <source>
        <dbReference type="ARBA" id="ARBA00022729"/>
    </source>
</evidence>
<gene>
    <name evidence="4" type="ORF">L1049_020100</name>
</gene>
<accession>A0AAP0SCM9</accession>
<dbReference type="InterPro" id="IPR006501">
    <property type="entry name" value="Pectinesterase_inhib_dom"/>
</dbReference>
<dbReference type="InterPro" id="IPR035513">
    <property type="entry name" value="Invertase/methylesterase_inhib"/>
</dbReference>